<dbReference type="GO" id="GO:0003906">
    <property type="term" value="F:DNA-(apurinic or apyrimidinic site) endonuclease activity"/>
    <property type="evidence" value="ECO:0007669"/>
    <property type="project" value="TreeGrafter"/>
</dbReference>
<dbReference type="FunFam" id="3.20.20.150:FF:000001">
    <property type="entry name" value="Probable endonuclease 4"/>
    <property type="match status" value="1"/>
</dbReference>
<dbReference type="GO" id="GO:0008081">
    <property type="term" value="F:phosphoric diester hydrolase activity"/>
    <property type="evidence" value="ECO:0007669"/>
    <property type="project" value="TreeGrafter"/>
</dbReference>
<evidence type="ECO:0000313" key="9">
    <source>
        <dbReference type="EMBL" id="SFS04516.1"/>
    </source>
</evidence>
<dbReference type="PROSITE" id="PS51432">
    <property type="entry name" value="AP_NUCLEASE_F2_4"/>
    <property type="match status" value="1"/>
</dbReference>
<dbReference type="PANTHER" id="PTHR21445:SF0">
    <property type="entry name" value="APURINIC-APYRIMIDINIC ENDONUCLEASE"/>
    <property type="match status" value="1"/>
</dbReference>
<feature type="binding site" evidence="7">
    <location>
        <position position="145"/>
    </location>
    <ligand>
        <name>Zn(2+)</name>
        <dbReference type="ChEBI" id="CHEBI:29105"/>
        <label>1</label>
    </ligand>
</feature>
<feature type="binding site" evidence="7">
    <location>
        <position position="179"/>
    </location>
    <ligand>
        <name>Zn(2+)</name>
        <dbReference type="ChEBI" id="CHEBI:29105"/>
        <label>2</label>
    </ligand>
</feature>
<dbReference type="EC" id="3.1.21.2" evidence="7"/>
<comment type="similarity">
    <text evidence="1 7">Belongs to the AP endonuclease 2 family.</text>
</comment>
<feature type="binding site" evidence="7">
    <location>
        <position position="214"/>
    </location>
    <ligand>
        <name>Zn(2+)</name>
        <dbReference type="ChEBI" id="CHEBI:29105"/>
        <label>2</label>
    </ligand>
</feature>
<dbReference type="PROSITE" id="PS00730">
    <property type="entry name" value="AP_NUCLEASE_F2_2"/>
    <property type="match status" value="1"/>
</dbReference>
<dbReference type="PROSITE" id="PS00729">
    <property type="entry name" value="AP_NUCLEASE_F2_1"/>
    <property type="match status" value="1"/>
</dbReference>
<dbReference type="GO" id="GO:0006284">
    <property type="term" value="P:base-excision repair"/>
    <property type="evidence" value="ECO:0007669"/>
    <property type="project" value="TreeGrafter"/>
</dbReference>
<evidence type="ECO:0000256" key="4">
    <source>
        <dbReference type="ARBA" id="ARBA00022801"/>
    </source>
</evidence>
<keyword evidence="3 7" id="KW-0227">DNA damage</keyword>
<evidence type="ECO:0000313" key="10">
    <source>
        <dbReference type="Proteomes" id="UP000199659"/>
    </source>
</evidence>
<feature type="binding site" evidence="7">
    <location>
        <position position="259"/>
    </location>
    <ligand>
        <name>Zn(2+)</name>
        <dbReference type="ChEBI" id="CHEBI:29105"/>
        <label>2</label>
    </ligand>
</feature>
<protein>
    <recommendedName>
        <fullName evidence="7">Probable endonuclease 4</fullName>
        <ecNumber evidence="7">3.1.21.2</ecNumber>
    </recommendedName>
    <alternativeName>
        <fullName evidence="7">Endodeoxyribonuclease IV</fullName>
    </alternativeName>
    <alternativeName>
        <fullName evidence="7">Endonuclease IV</fullName>
    </alternativeName>
</protein>
<dbReference type="HAMAP" id="MF_00152">
    <property type="entry name" value="Nfo"/>
    <property type="match status" value="1"/>
</dbReference>
<dbReference type="NCBIfam" id="NF002196">
    <property type="entry name" value="PRK01060.1-1"/>
    <property type="match status" value="1"/>
</dbReference>
<evidence type="ECO:0000256" key="3">
    <source>
        <dbReference type="ARBA" id="ARBA00022763"/>
    </source>
</evidence>
<dbReference type="InterPro" id="IPR013022">
    <property type="entry name" value="Xyl_isomerase-like_TIM-brl"/>
</dbReference>
<accession>A0A1I6LM16</accession>
<dbReference type="Gene3D" id="3.20.20.150">
    <property type="entry name" value="Divalent-metal-dependent TIM barrel enzymes"/>
    <property type="match status" value="1"/>
</dbReference>
<feature type="binding site" evidence="7">
    <location>
        <position position="145"/>
    </location>
    <ligand>
        <name>Zn(2+)</name>
        <dbReference type="ChEBI" id="CHEBI:29105"/>
        <label>2</label>
    </ligand>
</feature>
<dbReference type="InterPro" id="IPR018246">
    <property type="entry name" value="AP_endonuc_F2_Zn_BS"/>
</dbReference>
<dbReference type="PANTHER" id="PTHR21445">
    <property type="entry name" value="ENDONUCLEASE IV ENDODEOXYRIBONUCLEASE IV"/>
    <property type="match status" value="1"/>
</dbReference>
<evidence type="ECO:0000256" key="7">
    <source>
        <dbReference type="HAMAP-Rule" id="MF_00152"/>
    </source>
</evidence>
<evidence type="ECO:0000256" key="2">
    <source>
        <dbReference type="ARBA" id="ARBA00022723"/>
    </source>
</evidence>
<dbReference type="OrthoDB" id="9805666at2"/>
<evidence type="ECO:0000256" key="5">
    <source>
        <dbReference type="ARBA" id="ARBA00022833"/>
    </source>
</evidence>
<dbReference type="AlphaFoldDB" id="A0A1I6LM16"/>
<dbReference type="InterPro" id="IPR036237">
    <property type="entry name" value="Xyl_isomerase-like_sf"/>
</dbReference>
<keyword evidence="5 7" id="KW-0862">Zinc</keyword>
<comment type="catalytic activity">
    <reaction evidence="7">
        <text>Endonucleolytic cleavage to 5'-phosphooligonucleotide end-products.</text>
        <dbReference type="EC" id="3.1.21.2"/>
    </reaction>
</comment>
<dbReference type="InterPro" id="IPR001719">
    <property type="entry name" value="AP_endonuc_2"/>
</dbReference>
<keyword evidence="10" id="KW-1185">Reference proteome</keyword>
<dbReference type="EMBL" id="FOYZ01000018">
    <property type="protein sequence ID" value="SFS04516.1"/>
    <property type="molecule type" value="Genomic_DNA"/>
</dbReference>
<evidence type="ECO:0000256" key="6">
    <source>
        <dbReference type="ARBA" id="ARBA00023204"/>
    </source>
</evidence>
<reference evidence="9 10" key="1">
    <citation type="submission" date="2016-10" db="EMBL/GenBank/DDBJ databases">
        <authorList>
            <person name="de Groot N.N."/>
        </authorList>
    </citation>
    <scope>NUCLEOTIDE SEQUENCE [LARGE SCALE GENOMIC DNA]</scope>
    <source>
        <strain evidence="9 10">743A</strain>
    </source>
</reference>
<keyword evidence="6 7" id="KW-0234">DNA repair</keyword>
<keyword evidence="7 9" id="KW-0255">Endonuclease</keyword>
<comment type="cofactor">
    <cofactor evidence="7">
        <name>Zn(2+)</name>
        <dbReference type="ChEBI" id="CHEBI:29105"/>
    </cofactor>
    <text evidence="7">Binds 3 Zn(2+) ions.</text>
</comment>
<comment type="function">
    <text evidence="7">Endonuclease IV plays a role in DNA repair. It cleaves phosphodiester bonds at apurinic or apyrimidinic (AP) sites, generating a 3'-hydroxyl group and a 5'-terminal sugar phosphate.</text>
</comment>
<keyword evidence="2 7" id="KW-0479">Metal-binding</keyword>
<dbReference type="SUPFAM" id="SSF51658">
    <property type="entry name" value="Xylose isomerase-like"/>
    <property type="match status" value="1"/>
</dbReference>
<feature type="binding site" evidence="7">
    <location>
        <position position="182"/>
    </location>
    <ligand>
        <name>Zn(2+)</name>
        <dbReference type="ChEBI" id="CHEBI:29105"/>
        <label>3</label>
    </ligand>
</feature>
<feature type="binding site" evidence="7">
    <location>
        <position position="69"/>
    </location>
    <ligand>
        <name>Zn(2+)</name>
        <dbReference type="ChEBI" id="CHEBI:29105"/>
        <label>1</label>
    </ligand>
</feature>
<dbReference type="NCBIfam" id="TIGR00587">
    <property type="entry name" value="nfo"/>
    <property type="match status" value="1"/>
</dbReference>
<keyword evidence="7" id="KW-0540">Nuclease</keyword>
<dbReference type="GO" id="GO:0008833">
    <property type="term" value="F:deoxyribonuclease IV (phage-T4-induced) activity"/>
    <property type="evidence" value="ECO:0007669"/>
    <property type="project" value="UniProtKB-UniRule"/>
</dbReference>
<evidence type="ECO:0000256" key="1">
    <source>
        <dbReference type="ARBA" id="ARBA00005340"/>
    </source>
</evidence>
<dbReference type="GO" id="GO:0008270">
    <property type="term" value="F:zinc ion binding"/>
    <property type="evidence" value="ECO:0007669"/>
    <property type="project" value="UniProtKB-UniRule"/>
</dbReference>
<dbReference type="STRING" id="37658.SAMN05661086_03394"/>
<evidence type="ECO:0000259" key="8">
    <source>
        <dbReference type="Pfam" id="PF01261"/>
    </source>
</evidence>
<feature type="binding site" evidence="7">
    <location>
        <position position="110"/>
    </location>
    <ligand>
        <name>Zn(2+)</name>
        <dbReference type="ChEBI" id="CHEBI:29105"/>
        <label>1</label>
    </ligand>
</feature>
<dbReference type="CDD" id="cd00019">
    <property type="entry name" value="AP2Ec"/>
    <property type="match status" value="1"/>
</dbReference>
<dbReference type="Proteomes" id="UP000199659">
    <property type="component" value="Unassembled WGS sequence"/>
</dbReference>
<dbReference type="Pfam" id="PF01261">
    <property type="entry name" value="AP_endonuc_2"/>
    <property type="match status" value="1"/>
</dbReference>
<sequence length="301" mass="33690">MLKIGSHVGMSGKEMFLNSVKEAVSYGANTFMIYTGAPQNTRRKSINELNIEAGQAYMKEHGIDDFVVHAPYIINLGNSIKQETYELAVNFLQIEIERTAALGSKTLVLHPGSHVNAGEETGLKQIISGLNLVLTADTPVNIALETMAGKGSEIGRSFEQLAAIYDGVHYNDKLRVCFDTCHTNDNGYDVVNNFEGVIEEFDRILGKEQIAVFHINDSKNGKESHKDRHENIGFGHIGFDALYKVIMYPDFMHVPKILETPYIPDPDDKSKSYPPYKEEIEMIRSGVFNPELKELIIANHR</sequence>
<feature type="domain" description="Xylose isomerase-like TIM barrel" evidence="8">
    <location>
        <begin position="21"/>
        <end position="284"/>
    </location>
</feature>
<keyword evidence="4 7" id="KW-0378">Hydrolase</keyword>
<dbReference type="SMART" id="SM00518">
    <property type="entry name" value="AP2Ec"/>
    <property type="match status" value="1"/>
</dbReference>
<dbReference type="GO" id="GO:0003677">
    <property type="term" value="F:DNA binding"/>
    <property type="evidence" value="ECO:0007669"/>
    <property type="project" value="InterPro"/>
</dbReference>
<dbReference type="RefSeq" id="WP_092563553.1">
    <property type="nucleotide sequence ID" value="NZ_FOYZ01000018.1"/>
</dbReference>
<proteinExistence type="inferred from homology"/>
<name>A0A1I6LM16_9FIRM</name>
<gene>
    <name evidence="7" type="primary">nfo</name>
    <name evidence="9" type="ORF">SAMN05661086_03394</name>
</gene>
<feature type="binding site" evidence="7">
    <location>
        <position position="229"/>
    </location>
    <ligand>
        <name>Zn(2+)</name>
        <dbReference type="ChEBI" id="CHEBI:29105"/>
        <label>3</label>
    </ligand>
</feature>
<feature type="binding site" evidence="7">
    <location>
        <position position="227"/>
    </location>
    <ligand>
        <name>Zn(2+)</name>
        <dbReference type="ChEBI" id="CHEBI:29105"/>
        <label>3</label>
    </ligand>
</feature>
<organism evidence="9 10">
    <name type="scientific">Anaeromicropila populeti</name>
    <dbReference type="NCBI Taxonomy" id="37658"/>
    <lineage>
        <taxon>Bacteria</taxon>
        <taxon>Bacillati</taxon>
        <taxon>Bacillota</taxon>
        <taxon>Clostridia</taxon>
        <taxon>Lachnospirales</taxon>
        <taxon>Lachnospiraceae</taxon>
        <taxon>Anaeromicropila</taxon>
    </lineage>
</organism>